<feature type="chain" id="PRO_5021943745" evidence="2">
    <location>
        <begin position="39"/>
        <end position="1284"/>
    </location>
</feature>
<dbReference type="Gene3D" id="2.60.120.380">
    <property type="match status" value="2"/>
</dbReference>
<accession>A0A517ZNU7</accession>
<sequence precursor="true">MRNNRSLLLVSPRFRSPRFASLLLAGCTLVMLTNTSHAQLPQNRMYAIFPPGGQAGAKVDLTITNSADGDEVSRLYFSHPGITAEQKTKVVNGREVPVANQFQIRIDEKVPPGVYDVRSSGLFGMSNPRTFVVGTHSEVQEAEANNTPETATAIEQGAVVNARSNAAGDIDFFKFPATKGQRLIIECRAKRIDSRMDATLELYDPNGRRVAFSRNEMRGDPLIDYTIPADGEYLLRAYDFLYQGNNDYIYRLLVHAGPHIEFVLPPAGVPNTTGEFTLYGQNLPGGQPSGMIVNGSELEKLAVKIPVPADPTELQPGTYLQPYEASVDGFSYRLDTPQGPTNPVLIHFARTAAQLEAEPNNEAAQATKITVPGEAAGQFQARNDVDYYQFEAKAKAVYWIEVFGQRIGSTVDPMLIIEQVTIGKDGKETVKRLTAQDDVGTNLGAQGFDTRTDDPAFRFVAPADGIYRIQVRDRYFESRGNPRFVYRIEVRNEDPDFRLVALPRPPVLAANAAGLPATWDLALRKGDHTELEVLAFRQDGFNGTIEVTVAGLPAGVTCPVATIGPGQNSTRLMFTSTEDAPEWMGPIQIVGKVRKDDPAALKAERDARTALDKLANSLPATQQTADAATAALTTVQKTLAEQLKKSKAADALAKQTADAAAASKTALDTAAAKVATAQQALAATTAAVEATSKTFVDAAVAKATADRQAAETVKMSSQAVVDKLAAQQAKDAAAEAAADKRIIDAAVAAKLAADAQVAATAAFETAITAKNKAVAEKAAAQTALTAGSEAHKKATEAYAVAMKAATDAAAVAAKETAAKTAAEQAVAQANEKAQKATAALAETKKQMAAAETAWTTAKQNLDAKAQQIARVARGGTIVWSGNQTLTAAARVARNTTLAVLKESAPFEINTDITDATVSQGAQLLIPVKLAKRTGFDNKVDLTFEGMPKNVDVDKKAIEKGKAEQLLRVFVKDNVAPGKYTLHLRGQGQISYSRNPDAVKRTEEEKQAAIKAATEAAALVKKTGEEKAAADKQATEAQAAATKAGEALVAADVAIVAAKQAVEAAAAEKANADKSESDAAAQEAAAKKLAEAQAALAKAEADRATADQKATAASDAFTQAQAVKNNADRAAAEAAATAKTAEAVKKAAEAAAAAAVKTAKAAKLNVFTPSNSITVTVKPAPLTIKAPAPNKGAVKRGGEVKIPVTIARKNGFTGPVTLSLTLPPGVTGLTAPSVTIPADKNDGEFVIKTTADTTEGKLANIVIRASVIFDGDSFVDSPLELTVSK</sequence>
<evidence type="ECO:0000256" key="2">
    <source>
        <dbReference type="SAM" id="SignalP"/>
    </source>
</evidence>
<gene>
    <name evidence="3" type="ORF">Mal52_26320</name>
</gene>
<dbReference type="Proteomes" id="UP000319383">
    <property type="component" value="Chromosome"/>
</dbReference>
<evidence type="ECO:0000313" key="3">
    <source>
        <dbReference type="EMBL" id="QDU44154.1"/>
    </source>
</evidence>
<dbReference type="KEGG" id="sdyn:Mal52_26320"/>
<proteinExistence type="predicted"/>
<feature type="signal peptide" evidence="2">
    <location>
        <begin position="1"/>
        <end position="38"/>
    </location>
</feature>
<evidence type="ECO:0000256" key="1">
    <source>
        <dbReference type="SAM" id="Coils"/>
    </source>
</evidence>
<organism evidence="3 4">
    <name type="scientific">Symmachiella dynata</name>
    <dbReference type="NCBI Taxonomy" id="2527995"/>
    <lineage>
        <taxon>Bacteria</taxon>
        <taxon>Pseudomonadati</taxon>
        <taxon>Planctomycetota</taxon>
        <taxon>Planctomycetia</taxon>
        <taxon>Planctomycetales</taxon>
        <taxon>Planctomycetaceae</taxon>
        <taxon>Symmachiella</taxon>
    </lineage>
</organism>
<protein>
    <submittedName>
        <fullName evidence="3">Uncharacterized protein</fullName>
    </submittedName>
</protein>
<reference evidence="3 4" key="1">
    <citation type="submission" date="2019-02" db="EMBL/GenBank/DDBJ databases">
        <title>Deep-cultivation of Planctomycetes and their phenomic and genomic characterization uncovers novel biology.</title>
        <authorList>
            <person name="Wiegand S."/>
            <person name="Jogler M."/>
            <person name="Boedeker C."/>
            <person name="Pinto D."/>
            <person name="Vollmers J."/>
            <person name="Rivas-Marin E."/>
            <person name="Kohn T."/>
            <person name="Peeters S.H."/>
            <person name="Heuer A."/>
            <person name="Rast P."/>
            <person name="Oberbeckmann S."/>
            <person name="Bunk B."/>
            <person name="Jeske O."/>
            <person name="Meyerdierks A."/>
            <person name="Storesund J.E."/>
            <person name="Kallscheuer N."/>
            <person name="Luecker S."/>
            <person name="Lage O.M."/>
            <person name="Pohl T."/>
            <person name="Merkel B.J."/>
            <person name="Hornburger P."/>
            <person name="Mueller R.-W."/>
            <person name="Bruemmer F."/>
            <person name="Labrenz M."/>
            <person name="Spormann A.M."/>
            <person name="Op den Camp H."/>
            <person name="Overmann J."/>
            <person name="Amann R."/>
            <person name="Jetten M.S.M."/>
            <person name="Mascher T."/>
            <person name="Medema M.H."/>
            <person name="Devos D.P."/>
            <person name="Kaster A.-K."/>
            <person name="Ovreas L."/>
            <person name="Rohde M."/>
            <person name="Galperin M.Y."/>
            <person name="Jogler C."/>
        </authorList>
    </citation>
    <scope>NUCLEOTIDE SEQUENCE [LARGE SCALE GENOMIC DNA]</scope>
    <source>
        <strain evidence="3 4">Mal52</strain>
    </source>
</reference>
<keyword evidence="4" id="KW-1185">Reference proteome</keyword>
<keyword evidence="1" id="KW-0175">Coiled coil</keyword>
<evidence type="ECO:0000313" key="4">
    <source>
        <dbReference type="Proteomes" id="UP000319383"/>
    </source>
</evidence>
<feature type="coiled-coil region" evidence="1">
    <location>
        <begin position="1081"/>
        <end position="1108"/>
    </location>
</feature>
<keyword evidence="2" id="KW-0732">Signal</keyword>
<feature type="coiled-coil region" evidence="1">
    <location>
        <begin position="812"/>
        <end position="853"/>
    </location>
</feature>
<dbReference type="EMBL" id="CP036276">
    <property type="protein sequence ID" value="QDU44154.1"/>
    <property type="molecule type" value="Genomic_DNA"/>
</dbReference>
<dbReference type="RefSeq" id="WP_197534860.1">
    <property type="nucleotide sequence ID" value="NZ_CP036276.1"/>
</dbReference>
<name>A0A517ZNU7_9PLAN</name>